<name>A0ABN8BZ75_9STRA</name>
<feature type="region of interest" description="Disordered" evidence="1">
    <location>
        <begin position="56"/>
        <end position="75"/>
    </location>
</feature>
<evidence type="ECO:0000313" key="3">
    <source>
        <dbReference type="Proteomes" id="UP001157938"/>
    </source>
</evidence>
<proteinExistence type="predicted"/>
<protein>
    <recommendedName>
        <fullName evidence="4">SET domain-containing protein</fullName>
    </recommendedName>
</protein>
<gene>
    <name evidence="2" type="ORF">PFR001_LOCUS2674</name>
</gene>
<dbReference type="EMBL" id="CAKLBC010000580">
    <property type="protein sequence ID" value="CAH0487095.1"/>
    <property type="molecule type" value="Genomic_DNA"/>
</dbReference>
<sequence>MALRTIAVGEELDVDYGYKRSVAPDGSRRQTASKCTMESQQAASAAMGRVDKMSIQNSRLEKDENNKNKFVNHGRNTPNCTAMAVSICGVHHITVWALHTVSTTATCGVLVRLELVTSGGVGLDGSQRQRRLRKLDKARVLTRTYRSPTLDSTVCL</sequence>
<accession>A0ABN8BZ75</accession>
<keyword evidence="3" id="KW-1185">Reference proteome</keyword>
<evidence type="ECO:0008006" key="4">
    <source>
        <dbReference type="Google" id="ProtNLM"/>
    </source>
</evidence>
<organism evidence="2 3">
    <name type="scientific">Peronospora farinosa</name>
    <dbReference type="NCBI Taxonomy" id="134698"/>
    <lineage>
        <taxon>Eukaryota</taxon>
        <taxon>Sar</taxon>
        <taxon>Stramenopiles</taxon>
        <taxon>Oomycota</taxon>
        <taxon>Peronosporomycetes</taxon>
        <taxon>Peronosporales</taxon>
        <taxon>Peronosporaceae</taxon>
        <taxon>Peronospora</taxon>
    </lineage>
</organism>
<dbReference type="Proteomes" id="UP001157938">
    <property type="component" value="Unassembled WGS sequence"/>
</dbReference>
<comment type="caution">
    <text evidence="2">The sequence shown here is derived from an EMBL/GenBank/DDBJ whole genome shotgun (WGS) entry which is preliminary data.</text>
</comment>
<evidence type="ECO:0000313" key="2">
    <source>
        <dbReference type="EMBL" id="CAH0487095.1"/>
    </source>
</evidence>
<evidence type="ECO:0000256" key="1">
    <source>
        <dbReference type="SAM" id="MobiDB-lite"/>
    </source>
</evidence>
<reference evidence="2 3" key="1">
    <citation type="submission" date="2021-11" db="EMBL/GenBank/DDBJ databases">
        <authorList>
            <person name="Islam A."/>
            <person name="Islam S."/>
            <person name="Flora M.S."/>
            <person name="Rahman M."/>
            <person name="Ziaur R.M."/>
            <person name="Epstein J.H."/>
            <person name="Hassan M."/>
            <person name="Klassen M."/>
            <person name="Woodard K."/>
            <person name="Webb A."/>
            <person name="Webby R.J."/>
            <person name="El Zowalaty M.E."/>
        </authorList>
    </citation>
    <scope>NUCLEOTIDE SEQUENCE [LARGE SCALE GENOMIC DNA]</scope>
    <source>
        <strain evidence="2">Pf1</strain>
    </source>
</reference>